<sequence>MSSQRYDNHISLTSCIARHRLNALKQPEQEEAISEAKSRICTTTKREYLLTTETSSDTAALDNNEDNDDFLGVETSEASSSDTVVMVERINSEDYELAVNFVAKFKEERT</sequence>
<evidence type="ECO:0000313" key="2">
    <source>
        <dbReference type="Proteomes" id="UP000613177"/>
    </source>
</evidence>
<keyword evidence="2" id="KW-1185">Reference proteome</keyword>
<dbReference type="Proteomes" id="UP000613177">
    <property type="component" value="Unassembled WGS sequence"/>
</dbReference>
<accession>A0A8H7VYM6</accession>
<proteinExistence type="predicted"/>
<gene>
    <name evidence="1" type="ORF">INT48_008587</name>
</gene>
<name>A0A8H7VYM6_9FUNG</name>
<organism evidence="1 2">
    <name type="scientific">Thamnidium elegans</name>
    <dbReference type="NCBI Taxonomy" id="101142"/>
    <lineage>
        <taxon>Eukaryota</taxon>
        <taxon>Fungi</taxon>
        <taxon>Fungi incertae sedis</taxon>
        <taxon>Mucoromycota</taxon>
        <taxon>Mucoromycotina</taxon>
        <taxon>Mucoromycetes</taxon>
        <taxon>Mucorales</taxon>
        <taxon>Mucorineae</taxon>
        <taxon>Mucoraceae</taxon>
        <taxon>Thamnidium</taxon>
    </lineage>
</organism>
<protein>
    <submittedName>
        <fullName evidence="1">Uncharacterized protein</fullName>
    </submittedName>
</protein>
<dbReference type="AlphaFoldDB" id="A0A8H7VYM6"/>
<reference evidence="1" key="1">
    <citation type="submission" date="2021-01" db="EMBL/GenBank/DDBJ databases">
        <title>Metabolic potential, ecology and presence of endohyphal bacteria is reflected in genomic diversity of Mucoromycotina.</title>
        <authorList>
            <person name="Muszewska A."/>
            <person name="Okrasinska A."/>
            <person name="Steczkiewicz K."/>
            <person name="Drgas O."/>
            <person name="Orlowska M."/>
            <person name="Perlinska-Lenart U."/>
            <person name="Aleksandrzak-Piekarczyk T."/>
            <person name="Szatraj K."/>
            <person name="Zielenkiewicz U."/>
            <person name="Pilsyk S."/>
            <person name="Malc E."/>
            <person name="Mieczkowski P."/>
            <person name="Kruszewska J.S."/>
            <person name="Biernat P."/>
            <person name="Pawlowska J."/>
        </authorList>
    </citation>
    <scope>NUCLEOTIDE SEQUENCE</scope>
    <source>
        <strain evidence="1">WA0000018081</strain>
    </source>
</reference>
<comment type="caution">
    <text evidence="1">The sequence shown here is derived from an EMBL/GenBank/DDBJ whole genome shotgun (WGS) entry which is preliminary data.</text>
</comment>
<dbReference type="EMBL" id="JAEPRE010000020">
    <property type="protein sequence ID" value="KAG2236227.1"/>
    <property type="molecule type" value="Genomic_DNA"/>
</dbReference>
<evidence type="ECO:0000313" key="1">
    <source>
        <dbReference type="EMBL" id="KAG2236227.1"/>
    </source>
</evidence>